<proteinExistence type="predicted"/>
<gene>
    <name evidence="2" type="ORF">Pmani_016493</name>
</gene>
<feature type="compositionally biased region" description="Low complexity" evidence="1">
    <location>
        <begin position="62"/>
        <end position="71"/>
    </location>
</feature>
<dbReference type="EMBL" id="JAWZYT010001447">
    <property type="protein sequence ID" value="KAK4312064.1"/>
    <property type="molecule type" value="Genomic_DNA"/>
</dbReference>
<feature type="region of interest" description="Disordered" evidence="1">
    <location>
        <begin position="39"/>
        <end position="79"/>
    </location>
</feature>
<keyword evidence="3" id="KW-1185">Reference proteome</keyword>
<name>A0AAE1UAZ2_9EUCA</name>
<dbReference type="AlphaFoldDB" id="A0AAE1UAZ2"/>
<protein>
    <submittedName>
        <fullName evidence="2">Uncharacterized protein</fullName>
    </submittedName>
</protein>
<organism evidence="2 3">
    <name type="scientific">Petrolisthes manimaculis</name>
    <dbReference type="NCBI Taxonomy" id="1843537"/>
    <lineage>
        <taxon>Eukaryota</taxon>
        <taxon>Metazoa</taxon>
        <taxon>Ecdysozoa</taxon>
        <taxon>Arthropoda</taxon>
        <taxon>Crustacea</taxon>
        <taxon>Multicrustacea</taxon>
        <taxon>Malacostraca</taxon>
        <taxon>Eumalacostraca</taxon>
        <taxon>Eucarida</taxon>
        <taxon>Decapoda</taxon>
        <taxon>Pleocyemata</taxon>
        <taxon>Anomura</taxon>
        <taxon>Galatheoidea</taxon>
        <taxon>Porcellanidae</taxon>
        <taxon>Petrolisthes</taxon>
    </lineage>
</organism>
<reference evidence="2" key="1">
    <citation type="submission" date="2023-11" db="EMBL/GenBank/DDBJ databases">
        <title>Genome assemblies of two species of porcelain crab, Petrolisthes cinctipes and Petrolisthes manimaculis (Anomura: Porcellanidae).</title>
        <authorList>
            <person name="Angst P."/>
        </authorList>
    </citation>
    <scope>NUCLEOTIDE SEQUENCE</scope>
    <source>
        <strain evidence="2">PB745_02</strain>
        <tissue evidence="2">Gill</tissue>
    </source>
</reference>
<accession>A0AAE1UAZ2</accession>
<evidence type="ECO:0000313" key="3">
    <source>
        <dbReference type="Proteomes" id="UP001292094"/>
    </source>
</evidence>
<dbReference type="Proteomes" id="UP001292094">
    <property type="component" value="Unassembled WGS sequence"/>
</dbReference>
<sequence length="151" mass="17218">MDELDAILELTDLLTVAEAEEEIQRLQNVQSQCLAPTQYYNDHQGTNSIDYTPPASPPPPQQQQQRSAPHQRTGDPYVWTECSDFVPDIQTFDDSRYWSVDIFVEAPPPPTPPTLTTTNATITILYPPSCDRIEERRPVLDKPKQPHQEPF</sequence>
<evidence type="ECO:0000313" key="2">
    <source>
        <dbReference type="EMBL" id="KAK4312064.1"/>
    </source>
</evidence>
<comment type="caution">
    <text evidence="2">The sequence shown here is derived from an EMBL/GenBank/DDBJ whole genome shotgun (WGS) entry which is preliminary data.</text>
</comment>
<evidence type="ECO:0000256" key="1">
    <source>
        <dbReference type="SAM" id="MobiDB-lite"/>
    </source>
</evidence>
<feature type="compositionally biased region" description="Polar residues" evidence="1">
    <location>
        <begin position="39"/>
        <end position="50"/>
    </location>
</feature>